<dbReference type="AlphaFoldDB" id="Q4T5X2"/>
<dbReference type="KEGG" id="tng:GSTEN00006602G001"/>
<gene>
    <name evidence="1" type="ORF">GSTENG00006602001</name>
</gene>
<accession>Q4T5X2</accession>
<proteinExistence type="predicted"/>
<protein>
    <submittedName>
        <fullName evidence="1">(spotted green pufferfish) hypothetical protein</fullName>
    </submittedName>
</protein>
<dbReference type="EMBL" id="CAAE01009058">
    <property type="protein sequence ID" value="CAF91710.1"/>
    <property type="molecule type" value="Genomic_DNA"/>
</dbReference>
<reference evidence="1" key="1">
    <citation type="journal article" date="2004" name="Nature">
        <title>Genome duplication in the teleost fish Tetraodon nigroviridis reveals the early vertebrate proto-karyotype.</title>
        <authorList>
            <person name="Jaillon O."/>
            <person name="Aury J.-M."/>
            <person name="Brunet F."/>
            <person name="Petit J.-L."/>
            <person name="Stange-Thomann N."/>
            <person name="Mauceli E."/>
            <person name="Bouneau L."/>
            <person name="Fischer C."/>
            <person name="Ozouf-Costaz C."/>
            <person name="Bernot A."/>
            <person name="Nicaud S."/>
            <person name="Jaffe D."/>
            <person name="Fisher S."/>
            <person name="Lutfalla G."/>
            <person name="Dossat C."/>
            <person name="Segurens B."/>
            <person name="Dasilva C."/>
            <person name="Salanoubat M."/>
            <person name="Levy M."/>
            <person name="Boudet N."/>
            <person name="Castellano S."/>
            <person name="Anthouard V."/>
            <person name="Jubin C."/>
            <person name="Castelli V."/>
            <person name="Katinka M."/>
            <person name="Vacherie B."/>
            <person name="Biemont C."/>
            <person name="Skalli Z."/>
            <person name="Cattolico L."/>
            <person name="Poulain J."/>
            <person name="De Berardinis V."/>
            <person name="Cruaud C."/>
            <person name="Duprat S."/>
            <person name="Brottier P."/>
            <person name="Coutanceau J.-P."/>
            <person name="Gouzy J."/>
            <person name="Parra G."/>
            <person name="Lardier G."/>
            <person name="Chapple C."/>
            <person name="McKernan K.J."/>
            <person name="McEwan P."/>
            <person name="Bosak S."/>
            <person name="Kellis M."/>
            <person name="Volff J.-N."/>
            <person name="Guigo R."/>
            <person name="Zody M.C."/>
            <person name="Mesirov J."/>
            <person name="Lindblad-Toh K."/>
            <person name="Birren B."/>
            <person name="Nusbaum C."/>
            <person name="Kahn D."/>
            <person name="Robinson-Rechavi M."/>
            <person name="Laudet V."/>
            <person name="Schachter V."/>
            <person name="Quetier F."/>
            <person name="Saurin W."/>
            <person name="Scarpelli C."/>
            <person name="Wincker P."/>
            <person name="Lander E.S."/>
            <person name="Weissenbach J."/>
            <person name="Roest Crollius H."/>
        </authorList>
    </citation>
    <scope>NUCLEOTIDE SEQUENCE [LARGE SCALE GENOMIC DNA]</scope>
</reference>
<name>Q4T5X2_TETNG</name>
<reference evidence="1" key="2">
    <citation type="submission" date="2004-02" db="EMBL/GenBank/DDBJ databases">
        <authorList>
            <consortium name="Genoscope"/>
            <consortium name="Whitehead Institute Centre for Genome Research"/>
        </authorList>
    </citation>
    <scope>NUCLEOTIDE SEQUENCE</scope>
</reference>
<sequence length="95" mass="10910">MLRCRRCRKEILDATSLLGERSDEKSSSCLQHLARERGRAPRVDTVIGSPGPVDCRKTQLSELLRSFGRLRLHSPLCVSLRPRRRRSPEQKPCRS</sequence>
<evidence type="ECO:0000313" key="1">
    <source>
        <dbReference type="EMBL" id="CAF91710.1"/>
    </source>
</evidence>
<organism evidence="1">
    <name type="scientific">Tetraodon nigroviridis</name>
    <name type="common">Spotted green pufferfish</name>
    <name type="synonym">Chelonodon nigroviridis</name>
    <dbReference type="NCBI Taxonomy" id="99883"/>
    <lineage>
        <taxon>Eukaryota</taxon>
        <taxon>Metazoa</taxon>
        <taxon>Chordata</taxon>
        <taxon>Craniata</taxon>
        <taxon>Vertebrata</taxon>
        <taxon>Euteleostomi</taxon>
        <taxon>Actinopterygii</taxon>
        <taxon>Neopterygii</taxon>
        <taxon>Teleostei</taxon>
        <taxon>Neoteleostei</taxon>
        <taxon>Acanthomorphata</taxon>
        <taxon>Eupercaria</taxon>
        <taxon>Tetraodontiformes</taxon>
        <taxon>Tetradontoidea</taxon>
        <taxon>Tetraodontidae</taxon>
        <taxon>Tetraodon</taxon>
    </lineage>
</organism>
<comment type="caution">
    <text evidence="1">The sequence shown here is derived from an EMBL/GenBank/DDBJ whole genome shotgun (WGS) entry which is preliminary data.</text>
</comment>